<dbReference type="CDD" id="cd06257">
    <property type="entry name" value="DnaJ"/>
    <property type="match status" value="1"/>
</dbReference>
<proteinExistence type="predicted"/>
<evidence type="ECO:0000259" key="2">
    <source>
        <dbReference type="PROSITE" id="PS50076"/>
    </source>
</evidence>
<dbReference type="SUPFAM" id="SSF46565">
    <property type="entry name" value="Chaperone J-domain"/>
    <property type="match status" value="1"/>
</dbReference>
<sequence length="416" mass="49244">MLSRAAAGQPAFQPLISSRFFSFPKKYRRKRAPHKILGVAENSTYEEIKSAYLQKAKELHPDRNPNFTEEQFLELKEAFDFYEDIEKGRKRTSNNRATPPQTQVYRKYQDHTTRSDFRTHSDFIKKTMDEERKRKEHEEEEQFKDRQFMKTFVPTVIVMYIITLARQLQFGQIQDASRPPIWKQILLHFMMDKNYTWSALKHKKHVMNRIESNAIRRKEREELERVQLATGEKHEYTRKTVNRTGSDDILAPRMHKMPVVDPSGYRDFNPTTHQTSNRINHGGQNANDEAQRKKEKRQREIDRTREEKYLNLAWTRNSRSSTHKDFNLTSHQTKKRGNKNEEICEDVAPEGNARSTKFRDFNASTHQTKRKASVGKVSMDDLSLDDLQLRAQKEEKRTLHSPQLNFQRNSDSDALK</sequence>
<feature type="region of interest" description="Disordered" evidence="1">
    <location>
        <begin position="393"/>
        <end position="416"/>
    </location>
</feature>
<reference evidence="3 4" key="1">
    <citation type="journal article" date="2010" name="Science">
        <title>Plasticity of animal genome architecture unmasked by rapid evolution of a pelagic tunicate.</title>
        <authorList>
            <person name="Denoeud F."/>
            <person name="Henriet S."/>
            <person name="Mungpakdee S."/>
            <person name="Aury J.M."/>
            <person name="Da Silva C."/>
            <person name="Brinkmann H."/>
            <person name="Mikhaleva J."/>
            <person name="Olsen L.C."/>
            <person name="Jubin C."/>
            <person name="Canestro C."/>
            <person name="Bouquet J.M."/>
            <person name="Danks G."/>
            <person name="Poulain J."/>
            <person name="Campsteijn C."/>
            <person name="Adamski M."/>
            <person name="Cross I."/>
            <person name="Yadetie F."/>
            <person name="Muffato M."/>
            <person name="Louis A."/>
            <person name="Butcher S."/>
            <person name="Tsagkogeorga G."/>
            <person name="Konrad A."/>
            <person name="Singh S."/>
            <person name="Jensen M.F."/>
            <person name="Cong E.H."/>
            <person name="Eikeseth-Otteraa H."/>
            <person name="Noel B."/>
            <person name="Anthouard V."/>
            <person name="Porcel B.M."/>
            <person name="Kachouri-Lafond R."/>
            <person name="Nishino A."/>
            <person name="Ugolini M."/>
            <person name="Chourrout P."/>
            <person name="Nishida H."/>
            <person name="Aasland R."/>
            <person name="Huzurbazar S."/>
            <person name="Westhof E."/>
            <person name="Delsuc F."/>
            <person name="Lehrach H."/>
            <person name="Reinhardt R."/>
            <person name="Weissenbach J."/>
            <person name="Roy S.W."/>
            <person name="Artiguenave F."/>
            <person name="Postlethwait J.H."/>
            <person name="Manak J.R."/>
            <person name="Thompson E.M."/>
            <person name="Jaillon O."/>
            <person name="Du Pasquier L."/>
            <person name="Boudinot P."/>
            <person name="Liberles D.A."/>
            <person name="Volff J.N."/>
            <person name="Philippe H."/>
            <person name="Lenhard B."/>
            <person name="Roest Crollius H."/>
            <person name="Wincker P."/>
            <person name="Chourrout D."/>
        </authorList>
    </citation>
    <scope>NUCLEOTIDE SEQUENCE [LARGE SCALE GENOMIC DNA]</scope>
</reference>
<feature type="region of interest" description="Disordered" evidence="1">
    <location>
        <begin position="322"/>
        <end position="375"/>
    </location>
</feature>
<dbReference type="InterPro" id="IPR052763">
    <property type="entry name" value="DnaJ_C4"/>
</dbReference>
<dbReference type="AlphaFoldDB" id="E4X6S3"/>
<dbReference type="EMBL" id="FN653027">
    <property type="protein sequence ID" value="CBY07829.1"/>
    <property type="molecule type" value="Genomic_DNA"/>
</dbReference>
<evidence type="ECO:0000313" key="4">
    <source>
        <dbReference type="Proteomes" id="UP000001307"/>
    </source>
</evidence>
<dbReference type="InterPro" id="IPR036869">
    <property type="entry name" value="J_dom_sf"/>
</dbReference>
<dbReference type="OrthoDB" id="66964at2759"/>
<dbReference type="Gene3D" id="1.10.287.110">
    <property type="entry name" value="DnaJ domain"/>
    <property type="match status" value="1"/>
</dbReference>
<name>E4X6S3_OIKDI</name>
<dbReference type="InterPro" id="IPR001623">
    <property type="entry name" value="DnaJ_domain"/>
</dbReference>
<evidence type="ECO:0000313" key="3">
    <source>
        <dbReference type="EMBL" id="CBY07829.1"/>
    </source>
</evidence>
<keyword evidence="4" id="KW-1185">Reference proteome</keyword>
<feature type="region of interest" description="Disordered" evidence="1">
    <location>
        <begin position="257"/>
        <end position="304"/>
    </location>
</feature>
<feature type="domain" description="J" evidence="2">
    <location>
        <begin position="32"/>
        <end position="98"/>
    </location>
</feature>
<dbReference type="PANTHER" id="PTHR44825:SF1">
    <property type="entry name" value="DNAJ HOMOLOG SUBFAMILY C MEMBER 4"/>
    <property type="match status" value="1"/>
</dbReference>
<feature type="compositionally biased region" description="Polar residues" evidence="1">
    <location>
        <begin position="400"/>
        <end position="409"/>
    </location>
</feature>
<dbReference type="PRINTS" id="PR00625">
    <property type="entry name" value="JDOMAIN"/>
</dbReference>
<dbReference type="Proteomes" id="UP000001307">
    <property type="component" value="Unassembled WGS sequence"/>
</dbReference>
<dbReference type="PANTHER" id="PTHR44825">
    <property type="match status" value="1"/>
</dbReference>
<protein>
    <recommendedName>
        <fullName evidence="2">J domain-containing protein</fullName>
    </recommendedName>
</protein>
<feature type="compositionally biased region" description="Polar residues" evidence="1">
    <location>
        <begin position="269"/>
        <end position="288"/>
    </location>
</feature>
<feature type="compositionally biased region" description="Basic and acidic residues" evidence="1">
    <location>
        <begin position="289"/>
        <end position="304"/>
    </location>
</feature>
<evidence type="ECO:0000256" key="1">
    <source>
        <dbReference type="SAM" id="MobiDB-lite"/>
    </source>
</evidence>
<accession>E4X6S3</accession>
<gene>
    <name evidence="3" type="ORF">GSOID_T00003184001</name>
</gene>
<dbReference type="SMART" id="SM00271">
    <property type="entry name" value="DnaJ"/>
    <property type="match status" value="1"/>
</dbReference>
<dbReference type="PROSITE" id="PS50076">
    <property type="entry name" value="DNAJ_2"/>
    <property type="match status" value="1"/>
</dbReference>
<organism evidence="3 4">
    <name type="scientific">Oikopleura dioica</name>
    <name type="common">Tunicate</name>
    <dbReference type="NCBI Taxonomy" id="34765"/>
    <lineage>
        <taxon>Eukaryota</taxon>
        <taxon>Metazoa</taxon>
        <taxon>Chordata</taxon>
        <taxon>Tunicata</taxon>
        <taxon>Appendicularia</taxon>
        <taxon>Copelata</taxon>
        <taxon>Oikopleuridae</taxon>
        <taxon>Oikopleura</taxon>
    </lineage>
</organism>
<dbReference type="Pfam" id="PF00226">
    <property type="entry name" value="DnaJ"/>
    <property type="match status" value="1"/>
</dbReference>
<dbReference type="InParanoid" id="E4X6S3"/>